<evidence type="ECO:0000256" key="7">
    <source>
        <dbReference type="ARBA" id="ARBA00024343"/>
    </source>
</evidence>
<dbReference type="PANTHER" id="PTHR31985:SF259">
    <property type="entry name" value="DEHYDRATION-RESPONSIVE ELEMENT-BINDING PROTEIN 3"/>
    <property type="match status" value="1"/>
</dbReference>
<dbReference type="GO" id="GO:0005634">
    <property type="term" value="C:nucleus"/>
    <property type="evidence" value="ECO:0007669"/>
    <property type="project" value="UniProtKB-SubCell"/>
</dbReference>
<dbReference type="GO" id="GO:0003700">
    <property type="term" value="F:DNA-binding transcription factor activity"/>
    <property type="evidence" value="ECO:0007669"/>
    <property type="project" value="InterPro"/>
</dbReference>
<dbReference type="InterPro" id="IPR051032">
    <property type="entry name" value="AP2/ERF_TF_ERF_subfamily"/>
</dbReference>
<keyword evidence="2" id="KW-0805">Transcription regulation</keyword>
<keyword evidence="5" id="KW-0804">Transcription</keyword>
<reference evidence="10" key="1">
    <citation type="submission" date="2019-09" db="EMBL/GenBank/DDBJ databases">
        <title>Draft genome information of white flower Hibiscus syriacus.</title>
        <authorList>
            <person name="Kim Y.-M."/>
        </authorList>
    </citation>
    <scope>NUCLEOTIDE SEQUENCE [LARGE SCALE GENOMIC DNA]</scope>
    <source>
        <strain evidence="10">YM2019G1</strain>
    </source>
</reference>
<name>A0A6A2ZIJ6_HIBSY</name>
<feature type="domain" description="AP2/ERF" evidence="9">
    <location>
        <begin position="147"/>
        <end position="204"/>
    </location>
</feature>
<evidence type="ECO:0000256" key="8">
    <source>
        <dbReference type="SAM" id="MobiDB-lite"/>
    </source>
</evidence>
<dbReference type="Gene3D" id="3.30.730.10">
    <property type="entry name" value="AP2/ERF domain"/>
    <property type="match status" value="1"/>
</dbReference>
<evidence type="ECO:0000256" key="3">
    <source>
        <dbReference type="ARBA" id="ARBA00023125"/>
    </source>
</evidence>
<sequence>MVVQFQNLWIDSSRPPESESDGCFIEKFPKICESRLKRFEFLSFNLQYEDFKTLTLLFLGGGSGGSVSSRHWRLERKKERNKQMSKLQISETESSSNSLCSPPSSPSSPGSTHSHTNSTTTVDVKPDASLDSNKRIKRLRDSSMHPVYRGVRMRSWGKWVSEIREPRKKSRIWLGTFPTPEMAARAHDAAALSIKGDSAILNFPQLANSLPRPASLAPRDVQAAATKAAQMEQFESPPSSSTLSSLVSHMDLSSGSDELSEIVELPSLGPSYDSVELKTELVFIDSVDELFYPPPWLQSLEDCGYVCDQLIVPEKVLQNGFEESLLWEY</sequence>
<evidence type="ECO:0000256" key="2">
    <source>
        <dbReference type="ARBA" id="ARBA00023015"/>
    </source>
</evidence>
<dbReference type="AlphaFoldDB" id="A0A6A2ZIJ6"/>
<evidence type="ECO:0000256" key="1">
    <source>
        <dbReference type="ARBA" id="ARBA00004123"/>
    </source>
</evidence>
<evidence type="ECO:0000313" key="11">
    <source>
        <dbReference type="Proteomes" id="UP000436088"/>
    </source>
</evidence>
<keyword evidence="11" id="KW-1185">Reference proteome</keyword>
<dbReference type="Proteomes" id="UP000436088">
    <property type="component" value="Unassembled WGS sequence"/>
</dbReference>
<dbReference type="PRINTS" id="PR00367">
    <property type="entry name" value="ETHRSPELEMNT"/>
</dbReference>
<organism evidence="10 11">
    <name type="scientific">Hibiscus syriacus</name>
    <name type="common">Rose of Sharon</name>
    <dbReference type="NCBI Taxonomy" id="106335"/>
    <lineage>
        <taxon>Eukaryota</taxon>
        <taxon>Viridiplantae</taxon>
        <taxon>Streptophyta</taxon>
        <taxon>Embryophyta</taxon>
        <taxon>Tracheophyta</taxon>
        <taxon>Spermatophyta</taxon>
        <taxon>Magnoliopsida</taxon>
        <taxon>eudicotyledons</taxon>
        <taxon>Gunneridae</taxon>
        <taxon>Pentapetalae</taxon>
        <taxon>rosids</taxon>
        <taxon>malvids</taxon>
        <taxon>Malvales</taxon>
        <taxon>Malvaceae</taxon>
        <taxon>Malvoideae</taxon>
        <taxon>Hibiscus</taxon>
    </lineage>
</organism>
<proteinExistence type="inferred from homology"/>
<feature type="compositionally biased region" description="Low complexity" evidence="8">
    <location>
        <begin position="236"/>
        <end position="246"/>
    </location>
</feature>
<comment type="subcellular location">
    <subcellularLocation>
        <location evidence="1">Nucleus</location>
    </subcellularLocation>
</comment>
<comment type="similarity">
    <text evidence="7">Belongs to the AP2/ERF transcription factor family. ERF subfamily.</text>
</comment>
<dbReference type="InterPro" id="IPR036955">
    <property type="entry name" value="AP2/ERF_dom_sf"/>
</dbReference>
<evidence type="ECO:0000256" key="5">
    <source>
        <dbReference type="ARBA" id="ARBA00023163"/>
    </source>
</evidence>
<dbReference type="FunFam" id="3.30.730.10:FF:000001">
    <property type="entry name" value="Ethylene-responsive transcription factor 2"/>
    <property type="match status" value="1"/>
</dbReference>
<feature type="compositionally biased region" description="Low complexity" evidence="8">
    <location>
        <begin position="90"/>
        <end position="121"/>
    </location>
</feature>
<keyword evidence="4" id="KW-0010">Activator</keyword>
<dbReference type="EMBL" id="VEPZ02001149">
    <property type="protein sequence ID" value="KAE8691407.1"/>
    <property type="molecule type" value="Genomic_DNA"/>
</dbReference>
<keyword evidence="6" id="KW-0539">Nucleus</keyword>
<evidence type="ECO:0000259" key="9">
    <source>
        <dbReference type="PROSITE" id="PS51032"/>
    </source>
</evidence>
<gene>
    <name evidence="10" type="ORF">F3Y22_tig00110890pilonHSYRG01302</name>
</gene>
<feature type="region of interest" description="Disordered" evidence="8">
    <location>
        <begin position="227"/>
        <end position="246"/>
    </location>
</feature>
<evidence type="ECO:0000313" key="10">
    <source>
        <dbReference type="EMBL" id="KAE8691407.1"/>
    </source>
</evidence>
<dbReference type="PROSITE" id="PS51032">
    <property type="entry name" value="AP2_ERF"/>
    <property type="match status" value="1"/>
</dbReference>
<dbReference type="CDD" id="cd00018">
    <property type="entry name" value="AP2"/>
    <property type="match status" value="1"/>
</dbReference>
<dbReference type="SUPFAM" id="SSF54171">
    <property type="entry name" value="DNA-binding domain"/>
    <property type="match status" value="1"/>
</dbReference>
<evidence type="ECO:0000256" key="6">
    <source>
        <dbReference type="ARBA" id="ARBA00023242"/>
    </source>
</evidence>
<dbReference type="PANTHER" id="PTHR31985">
    <property type="entry name" value="ETHYLENE-RESPONSIVE TRANSCRIPTION FACTOR ERF042-RELATED"/>
    <property type="match status" value="1"/>
</dbReference>
<accession>A0A6A2ZIJ6</accession>
<comment type="caution">
    <text evidence="10">The sequence shown here is derived from an EMBL/GenBank/DDBJ whole genome shotgun (WGS) entry which is preliminary data.</text>
</comment>
<evidence type="ECO:0000256" key="4">
    <source>
        <dbReference type="ARBA" id="ARBA00023159"/>
    </source>
</evidence>
<feature type="compositionally biased region" description="Basic and acidic residues" evidence="8">
    <location>
        <begin position="124"/>
        <end position="135"/>
    </location>
</feature>
<dbReference type="GO" id="GO:0003677">
    <property type="term" value="F:DNA binding"/>
    <property type="evidence" value="ECO:0007669"/>
    <property type="project" value="UniProtKB-KW"/>
</dbReference>
<keyword evidence="3" id="KW-0238">DNA-binding</keyword>
<dbReference type="Pfam" id="PF00847">
    <property type="entry name" value="AP2"/>
    <property type="match status" value="1"/>
</dbReference>
<dbReference type="InterPro" id="IPR001471">
    <property type="entry name" value="AP2/ERF_dom"/>
</dbReference>
<protein>
    <submittedName>
        <fullName evidence="10">ERF043 protein</fullName>
    </submittedName>
</protein>
<dbReference type="InterPro" id="IPR016177">
    <property type="entry name" value="DNA-bd_dom_sf"/>
</dbReference>
<feature type="region of interest" description="Disordered" evidence="8">
    <location>
        <begin position="62"/>
        <end position="135"/>
    </location>
</feature>
<dbReference type="SMART" id="SM00380">
    <property type="entry name" value="AP2"/>
    <property type="match status" value="1"/>
</dbReference>